<evidence type="ECO:0000256" key="1">
    <source>
        <dbReference type="ARBA" id="ARBA00022723"/>
    </source>
</evidence>
<dbReference type="Pfam" id="PF00168">
    <property type="entry name" value="C2"/>
    <property type="match status" value="3"/>
</dbReference>
<evidence type="ECO:0000313" key="4">
    <source>
        <dbReference type="EMBL" id="OLP85885.1"/>
    </source>
</evidence>
<reference evidence="4 5" key="1">
    <citation type="submission" date="2016-02" db="EMBL/GenBank/DDBJ databases">
        <title>Genome analysis of coral dinoflagellate symbionts highlights evolutionary adaptations to a symbiotic lifestyle.</title>
        <authorList>
            <person name="Aranda M."/>
            <person name="Li Y."/>
            <person name="Liew Y.J."/>
            <person name="Baumgarten S."/>
            <person name="Simakov O."/>
            <person name="Wilson M."/>
            <person name="Piel J."/>
            <person name="Ashoor H."/>
            <person name="Bougouffa S."/>
            <person name="Bajic V.B."/>
            <person name="Ryu T."/>
            <person name="Ravasi T."/>
            <person name="Bayer T."/>
            <person name="Micklem G."/>
            <person name="Kim H."/>
            <person name="Bhak J."/>
            <person name="Lajeunesse T.C."/>
            <person name="Voolstra C.R."/>
        </authorList>
    </citation>
    <scope>NUCLEOTIDE SEQUENCE [LARGE SCALE GENOMIC DNA]</scope>
    <source>
        <strain evidence="4 5">CCMP2467</strain>
    </source>
</reference>
<evidence type="ECO:0000313" key="5">
    <source>
        <dbReference type="Proteomes" id="UP000186817"/>
    </source>
</evidence>
<dbReference type="AlphaFoldDB" id="A0A1Q9CSL1"/>
<dbReference type="Gene3D" id="2.60.40.150">
    <property type="entry name" value="C2 domain"/>
    <property type="match status" value="3"/>
</dbReference>
<dbReference type="GO" id="GO:0005509">
    <property type="term" value="F:calcium ion binding"/>
    <property type="evidence" value="ECO:0007669"/>
    <property type="project" value="TreeGrafter"/>
</dbReference>
<dbReference type="SUPFAM" id="SSF49562">
    <property type="entry name" value="C2 domain (Calcium/lipid-binding domain, CaLB)"/>
    <property type="match status" value="3"/>
</dbReference>
<evidence type="ECO:0000256" key="2">
    <source>
        <dbReference type="ARBA" id="ARBA00022837"/>
    </source>
</evidence>
<keyword evidence="2" id="KW-0106">Calcium</keyword>
<accession>A0A1Q9CSL1</accession>
<dbReference type="SMART" id="SM00239">
    <property type="entry name" value="C2"/>
    <property type="match status" value="3"/>
</dbReference>
<dbReference type="InterPro" id="IPR000008">
    <property type="entry name" value="C2_dom"/>
</dbReference>
<dbReference type="PROSITE" id="PS50004">
    <property type="entry name" value="C2"/>
    <property type="match status" value="3"/>
</dbReference>
<dbReference type="PANTHER" id="PTHR45911">
    <property type="entry name" value="C2 DOMAIN-CONTAINING PROTEIN"/>
    <property type="match status" value="1"/>
</dbReference>
<keyword evidence="4" id="KW-0472">Membrane</keyword>
<gene>
    <name evidence="4" type="primary">MCTP1</name>
    <name evidence="4" type="ORF">AK812_SmicGene33087</name>
</gene>
<dbReference type="CDD" id="cd00030">
    <property type="entry name" value="C2"/>
    <property type="match status" value="3"/>
</dbReference>
<organism evidence="4 5">
    <name type="scientific">Symbiodinium microadriaticum</name>
    <name type="common">Dinoflagellate</name>
    <name type="synonym">Zooxanthella microadriatica</name>
    <dbReference type="NCBI Taxonomy" id="2951"/>
    <lineage>
        <taxon>Eukaryota</taxon>
        <taxon>Sar</taxon>
        <taxon>Alveolata</taxon>
        <taxon>Dinophyceae</taxon>
        <taxon>Suessiales</taxon>
        <taxon>Symbiodiniaceae</taxon>
        <taxon>Symbiodinium</taxon>
    </lineage>
</organism>
<keyword evidence="1" id="KW-0479">Metal-binding</keyword>
<dbReference type="EMBL" id="LSRX01000950">
    <property type="protein sequence ID" value="OLP85885.1"/>
    <property type="molecule type" value="Genomic_DNA"/>
</dbReference>
<dbReference type="OMA" id="FDFTHEP"/>
<dbReference type="GO" id="GO:0016020">
    <property type="term" value="C:membrane"/>
    <property type="evidence" value="ECO:0007669"/>
    <property type="project" value="TreeGrafter"/>
</dbReference>
<feature type="compositionally biased region" description="Polar residues" evidence="3">
    <location>
        <begin position="787"/>
        <end position="796"/>
    </location>
</feature>
<sequence>MSRQKQVLPPGHFSRIYRIIGRVVGARGLPNTDATGKSDPYCVVKGIRSNNHMVNIYCTRTVQNSLSPIWEEEFDYRIPPEWGLVELVGLKATVFDADDNTTSFLGTEDFLGGCDIDLSNAVTGRALTHELELAGVPVNKAKGKKPRLTLVVTVYKEVVPKPKPQMDLLIESLEFLEYIREVSVKVVEAKALPNADLVGSSDPQCVVRLIMVNGEVRELHRTKTIKDNLNPRWDEMCGQKFEFLDQPLLLVFDIWDVDGPGRAEDGQHLGSAVVPLLECLPGTNRKRKLPLLGEQQLHEKRLTRMGVPRELEKADDGRVPDGELSEVSLVEEPKPKPSCMERLSKAAVDFREKVKSVYYLKKVEKSILTVEVRSRVKQEPMPLLRFLHKAVYVADEDDVERVMTLPDWEKAAFAAPPELTVRGRPPRGELFGREQIIFVHGKVEGAMGLPSADENSFSDPYCVVEALSRGTQRLFVHRTRVIPKTLCPEWNEAFYFACPKDFELNRLMFSIFDRDETMIAMIGAGIDPLDQDEFLGRASIDISYLRNGDMLMEELPVSGSVIGAKVKTTAGFRRVPTISIEVGVQRRIKPMYGVAPEDHSAVIPRRTHRVSRQPGNFGFSDTSQFVDEISEAERTATQVMEANNTGRLLKGSHMGMPPNWISLPEAIDTWELPPPEEPVPDLEAEMRKHAEKAARAGQIPEGFDFTHEPPPIAARSLPMLHSRFAQPKALFRRLAKERKAGKPGSTAILQGFNARSKLNIVQSLKGLWYKPTPETLVHRRLEENGDDNSSAGSPTSHDWVLR</sequence>
<dbReference type="OrthoDB" id="5973539at2759"/>
<evidence type="ECO:0000256" key="3">
    <source>
        <dbReference type="SAM" id="MobiDB-lite"/>
    </source>
</evidence>
<protein>
    <submittedName>
        <fullName evidence="4">Multiple C2 and transmembrane domain-containing protein 1</fullName>
    </submittedName>
</protein>
<dbReference type="InterPro" id="IPR035892">
    <property type="entry name" value="C2_domain_sf"/>
</dbReference>
<feature type="region of interest" description="Disordered" evidence="3">
    <location>
        <begin position="782"/>
        <end position="802"/>
    </location>
</feature>
<dbReference type="Proteomes" id="UP000186817">
    <property type="component" value="Unassembled WGS sequence"/>
</dbReference>
<comment type="caution">
    <text evidence="4">The sequence shown here is derived from an EMBL/GenBank/DDBJ whole genome shotgun (WGS) entry which is preliminary data.</text>
</comment>
<dbReference type="PANTHER" id="PTHR45911:SF4">
    <property type="entry name" value="MULTIPLE C2 AND TRANSMEMBRANE DOMAIN-CONTAINING PROTEIN"/>
    <property type="match status" value="1"/>
</dbReference>
<name>A0A1Q9CSL1_SYMMI</name>
<keyword evidence="5" id="KW-1185">Reference proteome</keyword>
<proteinExistence type="predicted"/>
<keyword evidence="4" id="KW-0812">Transmembrane</keyword>